<proteinExistence type="predicted"/>
<sequence length="48" mass="5497">MARINRPFHEVSCTVFYIILPMNAKMENRKIDQETAGKTLRGGGFLLK</sequence>
<dbReference type="EMBL" id="LUCS01000009">
    <property type="protein sequence ID" value="KAF6512302.1"/>
    <property type="molecule type" value="Genomic_DNA"/>
</dbReference>
<dbReference type="Proteomes" id="UP000773850">
    <property type="component" value="Unassembled WGS sequence"/>
</dbReference>
<evidence type="ECO:0000313" key="1">
    <source>
        <dbReference type="EMBL" id="KAF6512302.1"/>
    </source>
</evidence>
<comment type="caution">
    <text evidence="1">The sequence shown here is derived from an EMBL/GenBank/DDBJ whole genome shotgun (WGS) entry which is preliminary data.</text>
</comment>
<reference evidence="1 2" key="1">
    <citation type="submission" date="2016-03" db="EMBL/GenBank/DDBJ databases">
        <title>Spore heat resistance.</title>
        <authorList>
            <person name="Boekhorst J."/>
            <person name="Berendsen E.M."/>
            <person name="Wells-Bennik M.H."/>
            <person name="Kuipers O.P."/>
        </authorList>
    </citation>
    <scope>NUCLEOTIDE SEQUENCE [LARGE SCALE GENOMIC DNA]</scope>
    <source>
        <strain evidence="1 2">GS8</strain>
    </source>
</reference>
<keyword evidence="2" id="KW-1185">Reference proteome</keyword>
<evidence type="ECO:0000313" key="2">
    <source>
        <dbReference type="Proteomes" id="UP000773850"/>
    </source>
</evidence>
<name>A0ABQ7HJ99_GEOSE</name>
<gene>
    <name evidence="1" type="ORF">GS8_601</name>
</gene>
<protein>
    <submittedName>
        <fullName evidence="1">Uncharacterized protein</fullName>
    </submittedName>
</protein>
<organism evidence="1 2">
    <name type="scientific">Geobacillus stearothermophilus</name>
    <name type="common">Bacillus stearothermophilus</name>
    <dbReference type="NCBI Taxonomy" id="1422"/>
    <lineage>
        <taxon>Bacteria</taxon>
        <taxon>Bacillati</taxon>
        <taxon>Bacillota</taxon>
        <taxon>Bacilli</taxon>
        <taxon>Bacillales</taxon>
        <taxon>Anoxybacillaceae</taxon>
        <taxon>Geobacillus</taxon>
    </lineage>
</organism>
<accession>A0ABQ7HJ99</accession>